<evidence type="ECO:0000313" key="1">
    <source>
        <dbReference type="EMBL" id="GBM27043.1"/>
    </source>
</evidence>
<keyword evidence="2" id="KW-1185">Reference proteome</keyword>
<organism evidence="1 2">
    <name type="scientific">Araneus ventricosus</name>
    <name type="common">Orbweaver spider</name>
    <name type="synonym">Epeira ventricosa</name>
    <dbReference type="NCBI Taxonomy" id="182803"/>
    <lineage>
        <taxon>Eukaryota</taxon>
        <taxon>Metazoa</taxon>
        <taxon>Ecdysozoa</taxon>
        <taxon>Arthropoda</taxon>
        <taxon>Chelicerata</taxon>
        <taxon>Arachnida</taxon>
        <taxon>Araneae</taxon>
        <taxon>Araneomorphae</taxon>
        <taxon>Entelegynae</taxon>
        <taxon>Araneoidea</taxon>
        <taxon>Araneidae</taxon>
        <taxon>Araneus</taxon>
    </lineage>
</organism>
<dbReference type="AlphaFoldDB" id="A0A4Y2ED23"/>
<proteinExistence type="predicted"/>
<accession>A0A4Y2ED23</accession>
<evidence type="ECO:0000313" key="2">
    <source>
        <dbReference type="Proteomes" id="UP000499080"/>
    </source>
</evidence>
<protein>
    <submittedName>
        <fullName evidence="1">Uncharacterized protein</fullName>
    </submittedName>
</protein>
<name>A0A4Y2ED23_ARAVE</name>
<gene>
    <name evidence="1" type="ORF">AVEN_256965_1</name>
</gene>
<dbReference type="EMBL" id="BGPR01000575">
    <property type="protein sequence ID" value="GBM27043.1"/>
    <property type="molecule type" value="Genomic_DNA"/>
</dbReference>
<dbReference type="Proteomes" id="UP000499080">
    <property type="component" value="Unassembled WGS sequence"/>
</dbReference>
<dbReference type="OrthoDB" id="6778712at2759"/>
<comment type="caution">
    <text evidence="1">The sequence shown here is derived from an EMBL/GenBank/DDBJ whole genome shotgun (WGS) entry which is preliminary data.</text>
</comment>
<reference evidence="1 2" key="1">
    <citation type="journal article" date="2019" name="Sci. Rep.">
        <title>Orb-weaving spider Araneus ventricosus genome elucidates the spidroin gene catalogue.</title>
        <authorList>
            <person name="Kono N."/>
            <person name="Nakamura H."/>
            <person name="Ohtoshi R."/>
            <person name="Moran D.A.P."/>
            <person name="Shinohara A."/>
            <person name="Yoshida Y."/>
            <person name="Fujiwara M."/>
            <person name="Mori M."/>
            <person name="Tomita M."/>
            <person name="Arakawa K."/>
        </authorList>
    </citation>
    <scope>NUCLEOTIDE SEQUENCE [LARGE SCALE GENOMIC DNA]</scope>
</reference>
<sequence length="98" mass="11172">MVDLNDINDPDINFHYFLPSTSQVRTRLPTTATVCDRYNVSDKAAAAITLVVLQDFGITSEVDTFYVADKVKVKRERSLKSTELQLHSNENWHTARND</sequence>